<sequence>MTVATTKTARPLVALAAAATASLALSACATEGPVVLSADQLTEALLTAGDIPVDGGAVIDVTSEEAAAITAEHMSLTDAELDGADEACRAAFDEVYPADGLTANTATGTYEAEDESTMTVTLSSFHERPEVDLGERYQRIGQACDGQTLLGDTGVGAVFYGLASDDAHGFIMRSAGAAGGAGESGPFETTVLVEQRDNHLIEVVGQDMSEEQAVDVLHTQADKLARAIEQA</sequence>
<dbReference type="PROSITE" id="PS51257">
    <property type="entry name" value="PROKAR_LIPOPROTEIN"/>
    <property type="match status" value="1"/>
</dbReference>
<organism evidence="2 3">
    <name type="scientific">Corynebacterium maris DSM 45190</name>
    <dbReference type="NCBI Taxonomy" id="1224163"/>
    <lineage>
        <taxon>Bacteria</taxon>
        <taxon>Bacillati</taxon>
        <taxon>Actinomycetota</taxon>
        <taxon>Actinomycetes</taxon>
        <taxon>Mycobacteriales</taxon>
        <taxon>Corynebacteriaceae</taxon>
        <taxon>Corynebacterium</taxon>
    </lineage>
</organism>
<dbReference type="KEGG" id="cmd:B841_10555"/>
<evidence type="ECO:0000313" key="3">
    <source>
        <dbReference type="Proteomes" id="UP000015388"/>
    </source>
</evidence>
<dbReference type="RefSeq" id="WP_020935516.1">
    <property type="nucleotide sequence ID" value="NC_021915.1"/>
</dbReference>
<gene>
    <name evidence="2" type="ORF">B841_10555</name>
</gene>
<evidence type="ECO:0008006" key="4">
    <source>
        <dbReference type="Google" id="ProtNLM"/>
    </source>
</evidence>
<name>S5TLM1_9CORY</name>
<reference evidence="2 3" key="1">
    <citation type="submission" date="2012-11" db="EMBL/GenBank/DDBJ databases">
        <title>The complete genome sequence of Corynebacterium maris Coryn-1 (=DSM 45190).</title>
        <authorList>
            <person name="Schaffert L."/>
            <person name="Albersmeier A."/>
            <person name="Kalinowski J."/>
            <person name="Ruckert C."/>
        </authorList>
    </citation>
    <scope>NUCLEOTIDE SEQUENCE [LARGE SCALE GENOMIC DNA]</scope>
    <source>
        <strain evidence="3">Coryn-1</strain>
    </source>
</reference>
<feature type="chain" id="PRO_5004532863" description="PknH-like extracellular domain-containing protein" evidence="1">
    <location>
        <begin position="30"/>
        <end position="231"/>
    </location>
</feature>
<evidence type="ECO:0000256" key="1">
    <source>
        <dbReference type="SAM" id="SignalP"/>
    </source>
</evidence>
<accession>S5TLM1</accession>
<dbReference type="AlphaFoldDB" id="S5TLM1"/>
<proteinExistence type="predicted"/>
<dbReference type="HOGENOM" id="CLU_1198162_0_0_11"/>
<feature type="signal peptide" evidence="1">
    <location>
        <begin position="1"/>
        <end position="29"/>
    </location>
</feature>
<keyword evidence="1" id="KW-0732">Signal</keyword>
<keyword evidence="3" id="KW-1185">Reference proteome</keyword>
<dbReference type="PATRIC" id="fig|1224163.3.peg.2129"/>
<evidence type="ECO:0000313" key="2">
    <source>
        <dbReference type="EMBL" id="AGS35583.1"/>
    </source>
</evidence>
<dbReference type="EMBL" id="CP003924">
    <property type="protein sequence ID" value="AGS35583.1"/>
    <property type="molecule type" value="Genomic_DNA"/>
</dbReference>
<dbReference type="Proteomes" id="UP000015388">
    <property type="component" value="Chromosome"/>
</dbReference>
<protein>
    <recommendedName>
        <fullName evidence="4">PknH-like extracellular domain-containing protein</fullName>
    </recommendedName>
</protein>